<organism evidence="2 3">
    <name type="scientific">Vibrio parahaemolyticus</name>
    <dbReference type="NCBI Taxonomy" id="670"/>
    <lineage>
        <taxon>Bacteria</taxon>
        <taxon>Pseudomonadati</taxon>
        <taxon>Pseudomonadota</taxon>
        <taxon>Gammaproteobacteria</taxon>
        <taxon>Vibrionales</taxon>
        <taxon>Vibrionaceae</taxon>
        <taxon>Vibrio</taxon>
    </lineage>
</organism>
<evidence type="ECO:0000313" key="2">
    <source>
        <dbReference type="EMBL" id="UYV25306.1"/>
    </source>
</evidence>
<name>A0AA46UHU9_VIBPH</name>
<feature type="domain" description="DUF4325" evidence="1">
    <location>
        <begin position="381"/>
        <end position="443"/>
    </location>
</feature>
<dbReference type="AlphaFoldDB" id="A0AA46UHU9"/>
<sequence length="456" mass="52240">MGFIFQLDKLAQTYKNMLHMDYKNTLATLKKQIKDENTVYITLPDGFSFKTQGVFDFDRFVKFFDWSLENKRVYIDMTECNGANYQALSLIVLYAWRLKSQRCTVTFKESDAAQGASSMFRSLGARGTFNVMMHENLNFNGSQYKPLFALRNTKDFKQVIETAESYTDDFNVEFTKTLRYVLSELLYNTLEHGQAHYEYGQRMHRLPSLCQFSWYKSKNEVSFIIADTGIGIKEHLEQAYPGQDSHAEAILKAMKPQVSGTFGRNDPYKDKNNAGIGLFLSTNIIRRLNADMHIVSGNGVVHISPRDITTRNIESYWPGTFVLVTIKVDLEPSEQTLEQMLRGFREEALSEQNRADGQEQDSQLYVNISNYFGFFAEDKESAIRFKNERIFPALEAGKKILLDFKGVESSPHSFLSALLASPVKSTGMKAYKIFKVVNATADIRETLDFIMDENTD</sequence>
<reference evidence="2" key="1">
    <citation type="submission" date="2022-05" db="EMBL/GenBank/DDBJ databases">
        <title>Megaplasmid of Vibrio parahaemolyticus.</title>
        <authorList>
            <person name="Strauch E."/>
            <person name="Borowiak M."/>
        </authorList>
    </citation>
    <scope>NUCLEOTIDE SEQUENCE</scope>
    <source>
        <strain evidence="2">16-VB00198</strain>
    </source>
</reference>
<protein>
    <submittedName>
        <fullName evidence="2">DUF4325 domain-containing protein</fullName>
    </submittedName>
</protein>
<dbReference type="EMBL" id="CP097355">
    <property type="protein sequence ID" value="UYV25306.1"/>
    <property type="molecule type" value="Genomic_DNA"/>
</dbReference>
<evidence type="ECO:0000313" key="3">
    <source>
        <dbReference type="Proteomes" id="UP001163036"/>
    </source>
</evidence>
<dbReference type="InterPro" id="IPR025474">
    <property type="entry name" value="DUF4325"/>
</dbReference>
<gene>
    <name evidence="2" type="ORF">M5598_09570</name>
</gene>
<proteinExistence type="predicted"/>
<dbReference type="InterPro" id="IPR036890">
    <property type="entry name" value="HATPase_C_sf"/>
</dbReference>
<evidence type="ECO:0000259" key="1">
    <source>
        <dbReference type="Pfam" id="PF14213"/>
    </source>
</evidence>
<accession>A0AA46UHU9</accession>
<dbReference type="Proteomes" id="UP001163036">
    <property type="component" value="Chromosome 1"/>
</dbReference>
<dbReference type="Pfam" id="PF14213">
    <property type="entry name" value="DUF4325"/>
    <property type="match status" value="1"/>
</dbReference>
<dbReference type="Gene3D" id="3.30.565.10">
    <property type="entry name" value="Histidine kinase-like ATPase, C-terminal domain"/>
    <property type="match status" value="1"/>
</dbReference>
<dbReference type="RefSeq" id="WP_228087038.1">
    <property type="nucleotide sequence ID" value="NZ_CP097355.1"/>
</dbReference>
<dbReference type="SUPFAM" id="SSF55874">
    <property type="entry name" value="ATPase domain of HSP90 chaperone/DNA topoisomerase II/histidine kinase"/>
    <property type="match status" value="1"/>
</dbReference>